<dbReference type="SUPFAM" id="SSF81296">
    <property type="entry name" value="E set domains"/>
    <property type="match status" value="2"/>
</dbReference>
<dbReference type="CDD" id="cd02860">
    <property type="entry name" value="E_set_Pullulanase"/>
    <property type="match status" value="1"/>
</dbReference>
<name>A0ABU9BSH3_9BURK</name>
<accession>A0ABU9BSH3</accession>
<dbReference type="EMBL" id="JBBUTG010000006">
    <property type="protein sequence ID" value="MEK8031595.1"/>
    <property type="molecule type" value="Genomic_DNA"/>
</dbReference>
<dbReference type="RefSeq" id="WP_341426195.1">
    <property type="nucleotide sequence ID" value="NZ_JBBUTG010000006.1"/>
</dbReference>
<dbReference type="SMART" id="SM00642">
    <property type="entry name" value="Aamy"/>
    <property type="match status" value="1"/>
</dbReference>
<sequence>MRSMAGRGGAWAAAWGRLAAVALLAGVGFTAAVAAPQPLSMPAALRDCDGPSWQTVLKASTGSAEARAVWLDRGRVLWAGAVHPDEPGTRYRLLHSEAGTIQWQLGEAARGMEAAFDLAPAEPAVGDARFAYLPAGPRLGLAAADVATLVRRHTGQWLLVRESADGRVRDATGLQWPAWLDDVYRAASTAGPLGVQPRAQSTHLALWAPTARAVAVCIYRNAEGPAEVIRPLQRDAATGIWRHDEPADWRGRTYRYLVEVFVPGTGWVRNRVTDPYAVSLTTDSERAYIADLSDSRLKPAGWDTHTAPLRGSKPTDMVVYELHVRDFSIDDTTVPPRHRGKYLAFTDTGSQGMRHLRALAQAGLTDIHLLPVFDLATVPERGCVTPRVPQAAADSPAQQAAVMAEAARDCFNWGYDPFHYSAPEGSYATDAADGAVRVREFRSMVMALHRAGLRVGMDVVYNHTAAAGQHAKAVLDRIVPGYYHRLDAAGQVERSTCCDNTATEHAMMARLMIDSVVLWATQYRIDSFRFDLMAHQPRAVMEDLQRAVNAATGRHVPLIGEGWNFGEVADGRRFVQASQRSLNGSGIGTFSDRARDAVRGGSAGDEGAALVSRKGYINGAVEGPRDEAMRLADLVRVGLAGTLRDVELTTWQGPRRRLDEIDYAGQPAGYASAPGEVVNYVENHDNQTLYDTLALKLPPDTPPAERARVQMLAAAINLFSQGVAYFHAGIDTLRSKSLDRNSYDSGDWFNRLDWSYRSNHFGTGLPPERDNRSSWPVFAPALANPANRPRPSDIAWTRDTFRDLLAIRASSPLFRLSDAVEVQRRLSFPNSGPEQNPAVLVGRLDGRGWPAAGFGELVYFVNVAVEAQTLTLPELAGRPWRLHPVQARASAADARVREARAEGGRFSIPARTAVVFVRD</sequence>
<evidence type="ECO:0000313" key="4">
    <source>
        <dbReference type="Proteomes" id="UP001371218"/>
    </source>
</evidence>
<comment type="similarity">
    <text evidence="1">Belongs to the glycosyl hydrolase 13 family.</text>
</comment>
<dbReference type="InterPro" id="IPR013783">
    <property type="entry name" value="Ig-like_fold"/>
</dbReference>
<reference evidence="3 4" key="1">
    <citation type="submission" date="2024-04" db="EMBL/GenBank/DDBJ databases">
        <title>Novel species of the genus Ideonella isolated from streams.</title>
        <authorList>
            <person name="Lu H."/>
        </authorList>
    </citation>
    <scope>NUCLEOTIDE SEQUENCE [LARGE SCALE GENOMIC DNA]</scope>
    <source>
        <strain evidence="3 4">DXS29W</strain>
    </source>
</reference>
<dbReference type="Pfam" id="PF02922">
    <property type="entry name" value="CBM_48"/>
    <property type="match status" value="1"/>
</dbReference>
<evidence type="ECO:0000313" key="3">
    <source>
        <dbReference type="EMBL" id="MEK8031595.1"/>
    </source>
</evidence>
<dbReference type="InterPro" id="IPR017853">
    <property type="entry name" value="GH"/>
</dbReference>
<dbReference type="Gene3D" id="3.20.20.80">
    <property type="entry name" value="Glycosidases"/>
    <property type="match status" value="1"/>
</dbReference>
<dbReference type="SUPFAM" id="SSF51445">
    <property type="entry name" value="(Trans)glycosidases"/>
    <property type="match status" value="1"/>
</dbReference>
<dbReference type="Pfam" id="PF17967">
    <property type="entry name" value="Pullulanase_N2"/>
    <property type="match status" value="1"/>
</dbReference>
<dbReference type="Proteomes" id="UP001371218">
    <property type="component" value="Unassembled WGS sequence"/>
</dbReference>
<dbReference type="SUPFAM" id="SSF51011">
    <property type="entry name" value="Glycosyl hydrolase domain"/>
    <property type="match status" value="1"/>
</dbReference>
<dbReference type="InterPro" id="IPR040671">
    <property type="entry name" value="Pullulanase_N2"/>
</dbReference>
<dbReference type="Pfam" id="PF11852">
    <property type="entry name" value="Pullul_strch_C"/>
    <property type="match status" value="1"/>
</dbReference>
<dbReference type="PANTHER" id="PTHR43002">
    <property type="entry name" value="GLYCOGEN DEBRANCHING ENZYME"/>
    <property type="match status" value="1"/>
</dbReference>
<protein>
    <submittedName>
        <fullName evidence="3">Alpha-1,6-glucosidase domain-containing protein</fullName>
    </submittedName>
</protein>
<dbReference type="CDD" id="cd11341">
    <property type="entry name" value="AmyAc_Pullulanase_LD-like"/>
    <property type="match status" value="1"/>
</dbReference>
<organism evidence="3 4">
    <name type="scientific">Ideonella lacteola</name>
    <dbReference type="NCBI Taxonomy" id="2984193"/>
    <lineage>
        <taxon>Bacteria</taxon>
        <taxon>Pseudomonadati</taxon>
        <taxon>Pseudomonadota</taxon>
        <taxon>Betaproteobacteria</taxon>
        <taxon>Burkholderiales</taxon>
        <taxon>Sphaerotilaceae</taxon>
        <taxon>Ideonella</taxon>
    </lineage>
</organism>
<dbReference type="InterPro" id="IPR014756">
    <property type="entry name" value="Ig_E-set"/>
</dbReference>
<gene>
    <name evidence="3" type="ORF">AACH06_12270</name>
</gene>
<dbReference type="InterPro" id="IPR004193">
    <property type="entry name" value="Glyco_hydro_13_N"/>
</dbReference>
<evidence type="ECO:0000256" key="1">
    <source>
        <dbReference type="ARBA" id="ARBA00008061"/>
    </source>
</evidence>
<dbReference type="InterPro" id="IPR013780">
    <property type="entry name" value="Glyco_hydro_b"/>
</dbReference>
<comment type="caution">
    <text evidence="3">The sequence shown here is derived from an EMBL/GenBank/DDBJ whole genome shotgun (WGS) entry which is preliminary data.</text>
</comment>
<dbReference type="Gene3D" id="2.60.40.1180">
    <property type="entry name" value="Golgi alpha-mannosidase II"/>
    <property type="match status" value="1"/>
</dbReference>
<dbReference type="Gene3D" id="2.60.40.10">
    <property type="entry name" value="Immunoglobulins"/>
    <property type="match status" value="1"/>
</dbReference>
<feature type="domain" description="Glycosyl hydrolase family 13 catalytic" evidence="2">
    <location>
        <begin position="405"/>
        <end position="769"/>
    </location>
</feature>
<dbReference type="InterPro" id="IPR006047">
    <property type="entry name" value="GH13_cat_dom"/>
</dbReference>
<keyword evidence="4" id="KW-1185">Reference proteome</keyword>
<evidence type="ECO:0000259" key="2">
    <source>
        <dbReference type="SMART" id="SM00642"/>
    </source>
</evidence>
<dbReference type="InterPro" id="IPR024561">
    <property type="entry name" value="Pullul_strch_C"/>
</dbReference>
<dbReference type="Gene3D" id="2.60.40.1130">
    <property type="entry name" value="Rab geranylgeranyltransferase alpha-subunit, insert domain"/>
    <property type="match status" value="1"/>
</dbReference>
<proteinExistence type="inferred from homology"/>